<dbReference type="eggNOG" id="COG4624">
    <property type="taxonomic scope" value="Bacteria"/>
</dbReference>
<proteinExistence type="predicted"/>
<dbReference type="InterPro" id="IPR017900">
    <property type="entry name" value="4Fe4S_Fe_S_CS"/>
</dbReference>
<sequence length="575" mass="64633">MKFLNFSEANCKNCYKCLRHCPVKAIKIKNGQANIVEERCIGCGQCLVVCPQEARNVKSDLNEVKEAINNKKRVIASIAPSFAGAFELKSGGEIVTALKKMGFSIVEETAIGAEVVAKLYKDYITDGESENLITTSCPSANYLIEKYFPSLVKYMIPVVSPMIAHGKMIKHKYGMDSYVVFIGPCTSKKIEAVNFQHKGIIDAVLTFEELSDWFLEEGIKLNELKPQSFDAQAHKKGRGFPIGGGVIKSFLNDTIEKKYDYIAVDGIKECMNLFESLSSGNINNVCLEVNVCKGSCIGGPAMPKEASDYYKRLNKVKDFINKRVDYSENEYEYDTQSIDFSKKFFDRNIGKQKASEEEINKILRKMGKYEKADELNCGACGYNTCREKAQAVYEGMAEMEMCLPYMRSKAESLNNIIVENSPNAIILVDDEMRVKEFNPTAERIFNIKAENIMDKPISILIDDSKFSEVKESKKSILKQKVSYPAYGVVLMQNIVYLKKQNVILAIMVDITAEETNRKELMRVRENTLDAAQSVIEKQMRVAQEIASLLGETTAETKMILTKLKQLTMGETGDIK</sequence>
<evidence type="ECO:0000313" key="9">
    <source>
        <dbReference type="Proteomes" id="UP000013378"/>
    </source>
</evidence>
<dbReference type="Proteomes" id="UP000013378">
    <property type="component" value="Unassembled WGS sequence"/>
</dbReference>
<name>R1CRU7_9FIRM</name>
<dbReference type="PROSITE" id="PS00198">
    <property type="entry name" value="4FE4S_FER_1"/>
    <property type="match status" value="1"/>
</dbReference>
<dbReference type="EC" id="1.12.7.2" evidence="8"/>
<dbReference type="InterPro" id="IPR050340">
    <property type="entry name" value="Cytosolic_Fe-S_CAF"/>
</dbReference>
<dbReference type="CDD" id="cd00130">
    <property type="entry name" value="PAS"/>
    <property type="match status" value="1"/>
</dbReference>
<dbReference type="Pfam" id="PF00989">
    <property type="entry name" value="PAS"/>
    <property type="match status" value="1"/>
</dbReference>
<feature type="domain" description="PAS" evidence="5">
    <location>
        <begin position="410"/>
        <end position="480"/>
    </location>
</feature>
<evidence type="ECO:0000256" key="3">
    <source>
        <dbReference type="ARBA" id="ARBA00023004"/>
    </source>
</evidence>
<dbReference type="GO" id="GO:0006355">
    <property type="term" value="P:regulation of DNA-templated transcription"/>
    <property type="evidence" value="ECO:0007669"/>
    <property type="project" value="InterPro"/>
</dbReference>
<feature type="domain" description="4Fe-4S ferredoxin-type" evidence="6">
    <location>
        <begin position="2"/>
        <end position="30"/>
    </location>
</feature>
<dbReference type="PROSITE" id="PS51656">
    <property type="entry name" value="4FE4S"/>
    <property type="match status" value="1"/>
</dbReference>
<dbReference type="AlphaFoldDB" id="R1CRU7"/>
<dbReference type="GO" id="GO:0051539">
    <property type="term" value="F:4 iron, 4 sulfur cluster binding"/>
    <property type="evidence" value="ECO:0007669"/>
    <property type="project" value="UniProtKB-KW"/>
</dbReference>
<keyword evidence="1" id="KW-0004">4Fe-4S</keyword>
<dbReference type="Pfam" id="PF13237">
    <property type="entry name" value="Fer4_10"/>
    <property type="match status" value="1"/>
</dbReference>
<feature type="domain" description="4Fe-4S" evidence="7">
    <location>
        <begin position="357"/>
        <end position="419"/>
    </location>
</feature>
<evidence type="ECO:0000259" key="5">
    <source>
        <dbReference type="PROSITE" id="PS50112"/>
    </source>
</evidence>
<dbReference type="SMART" id="SM00091">
    <property type="entry name" value="PAS"/>
    <property type="match status" value="1"/>
</dbReference>
<keyword evidence="9" id="KW-1185">Reference proteome</keyword>
<dbReference type="NCBIfam" id="TIGR00229">
    <property type="entry name" value="sensory_box"/>
    <property type="match status" value="1"/>
</dbReference>
<dbReference type="PANTHER" id="PTHR11615">
    <property type="entry name" value="NITRATE, FORMATE, IRON DEHYDROGENASE"/>
    <property type="match status" value="1"/>
</dbReference>
<dbReference type="InterPro" id="IPR000014">
    <property type="entry name" value="PAS"/>
</dbReference>
<evidence type="ECO:0000259" key="7">
    <source>
        <dbReference type="PROSITE" id="PS51656"/>
    </source>
</evidence>
<keyword evidence="4" id="KW-0411">Iron-sulfur</keyword>
<dbReference type="Gene3D" id="1.10.15.40">
    <property type="entry name" value="Electron transport complex subunit B, putative Fe-S cluster"/>
    <property type="match status" value="1"/>
</dbReference>
<keyword evidence="8" id="KW-0560">Oxidoreductase</keyword>
<dbReference type="InterPro" id="IPR013767">
    <property type="entry name" value="PAS_fold"/>
</dbReference>
<dbReference type="InterPro" id="IPR007202">
    <property type="entry name" value="4Fe-4S_dom"/>
</dbReference>
<evidence type="ECO:0000259" key="6">
    <source>
        <dbReference type="PROSITE" id="PS51379"/>
    </source>
</evidence>
<dbReference type="STRING" id="1304284.L21TH_0542"/>
<dbReference type="InterPro" id="IPR035965">
    <property type="entry name" value="PAS-like_dom_sf"/>
</dbReference>
<dbReference type="EMBL" id="ARZA01000064">
    <property type="protein sequence ID" value="EOD01396.1"/>
    <property type="molecule type" value="Genomic_DNA"/>
</dbReference>
<reference evidence="8 9" key="1">
    <citation type="journal article" date="2015" name="Geomicrobiol. J.">
        <title>Caldisalinibacter kiritimatiensis gen. nov., sp. nov., a moderately thermohalophilic thiosulfate-reducing bacterium from a hypersaline microbial mat.</title>
        <authorList>
            <person name="Ben Hania W."/>
            <person name="Joseph M."/>
            <person name="Fiebig A."/>
            <person name="Bunk B."/>
            <person name="Klenk H.-P."/>
            <person name="Fardeau M.-L."/>
            <person name="Spring S."/>
        </authorList>
    </citation>
    <scope>NUCLEOTIDE SEQUENCE [LARGE SCALE GENOMIC DNA]</scope>
    <source>
        <strain evidence="8 9">L21-TH-D2</strain>
    </source>
</reference>
<gene>
    <name evidence="8" type="ORF">L21TH_0542</name>
</gene>
<keyword evidence="2" id="KW-0479">Metal-binding</keyword>
<dbReference type="Gene3D" id="3.30.70.20">
    <property type="match status" value="1"/>
</dbReference>
<dbReference type="GO" id="GO:0008901">
    <property type="term" value="F:ferredoxin hydrogenase activity"/>
    <property type="evidence" value="ECO:0007669"/>
    <property type="project" value="UniProtKB-EC"/>
</dbReference>
<accession>R1CRU7</accession>
<evidence type="ECO:0000313" key="8">
    <source>
        <dbReference type="EMBL" id="EOD01396.1"/>
    </source>
</evidence>
<evidence type="ECO:0000256" key="2">
    <source>
        <dbReference type="ARBA" id="ARBA00022723"/>
    </source>
</evidence>
<dbReference type="Gene3D" id="3.30.450.20">
    <property type="entry name" value="PAS domain"/>
    <property type="match status" value="1"/>
</dbReference>
<dbReference type="PROSITE" id="PS51379">
    <property type="entry name" value="4FE4S_FER_2"/>
    <property type="match status" value="2"/>
</dbReference>
<keyword evidence="3" id="KW-0408">Iron</keyword>
<dbReference type="SUPFAM" id="SSF55785">
    <property type="entry name" value="PYP-like sensor domain (PAS domain)"/>
    <property type="match status" value="1"/>
</dbReference>
<evidence type="ECO:0000256" key="1">
    <source>
        <dbReference type="ARBA" id="ARBA00022485"/>
    </source>
</evidence>
<dbReference type="OrthoDB" id="9798098at2"/>
<dbReference type="InterPro" id="IPR017896">
    <property type="entry name" value="4Fe4S_Fe-S-bd"/>
</dbReference>
<protein>
    <submittedName>
        <fullName evidence="8">Periplasmic [Fe] hydrogenase</fullName>
        <ecNumber evidence="8">1.12.7.2</ecNumber>
    </submittedName>
</protein>
<dbReference type="InterPro" id="IPR009016">
    <property type="entry name" value="Fe_hydrogenase"/>
</dbReference>
<dbReference type="SUPFAM" id="SSF53920">
    <property type="entry name" value="Fe-only hydrogenase"/>
    <property type="match status" value="1"/>
</dbReference>
<organism evidence="8 9">
    <name type="scientific">Caldisalinibacter kiritimatiensis</name>
    <dbReference type="NCBI Taxonomy" id="1304284"/>
    <lineage>
        <taxon>Bacteria</taxon>
        <taxon>Bacillati</taxon>
        <taxon>Bacillota</taxon>
        <taxon>Tissierellia</taxon>
        <taxon>Tissierellales</taxon>
        <taxon>Thermohalobacteraceae</taxon>
        <taxon>Caldisalinibacter</taxon>
    </lineage>
</organism>
<dbReference type="PATRIC" id="fig|1304284.3.peg.531"/>
<dbReference type="GO" id="GO:0046872">
    <property type="term" value="F:metal ion binding"/>
    <property type="evidence" value="ECO:0007669"/>
    <property type="project" value="UniProtKB-KW"/>
</dbReference>
<feature type="domain" description="4Fe-4S ferredoxin-type" evidence="6">
    <location>
        <begin position="31"/>
        <end position="60"/>
    </location>
</feature>
<dbReference type="SUPFAM" id="SSF54862">
    <property type="entry name" value="4Fe-4S ferredoxins"/>
    <property type="match status" value="1"/>
</dbReference>
<comment type="caution">
    <text evidence="8">The sequence shown here is derived from an EMBL/GenBank/DDBJ whole genome shotgun (WGS) entry which is preliminary data.</text>
</comment>
<dbReference type="InterPro" id="IPR004108">
    <property type="entry name" value="Fe_hydrogenase_lsu_C"/>
</dbReference>
<dbReference type="eggNOG" id="COG1145">
    <property type="taxonomic scope" value="Bacteria"/>
</dbReference>
<dbReference type="Pfam" id="PF04060">
    <property type="entry name" value="FeS"/>
    <property type="match status" value="1"/>
</dbReference>
<evidence type="ECO:0000256" key="4">
    <source>
        <dbReference type="ARBA" id="ARBA00023014"/>
    </source>
</evidence>
<dbReference type="Gene3D" id="3.40.950.10">
    <property type="entry name" value="Fe-only Hydrogenase (Larger Subunit), Chain L, domain 3"/>
    <property type="match status" value="1"/>
</dbReference>
<dbReference type="RefSeq" id="WP_006308395.1">
    <property type="nucleotide sequence ID" value="NZ_ARZA01000064.1"/>
</dbReference>
<dbReference type="Pfam" id="PF02906">
    <property type="entry name" value="Fe_hyd_lg_C"/>
    <property type="match status" value="1"/>
</dbReference>
<dbReference type="PROSITE" id="PS50112">
    <property type="entry name" value="PAS"/>
    <property type="match status" value="1"/>
</dbReference>